<dbReference type="InterPro" id="IPR029044">
    <property type="entry name" value="Nucleotide-diphossugar_trans"/>
</dbReference>
<evidence type="ECO:0000259" key="1">
    <source>
        <dbReference type="Pfam" id="PF00535"/>
    </source>
</evidence>
<dbReference type="AlphaFoldDB" id="A0A382XF36"/>
<dbReference type="InterPro" id="IPR001173">
    <property type="entry name" value="Glyco_trans_2-like"/>
</dbReference>
<dbReference type="CDD" id="cd00761">
    <property type="entry name" value="Glyco_tranf_GTA_type"/>
    <property type="match status" value="1"/>
</dbReference>
<gene>
    <name evidence="2" type="ORF">METZ01_LOCUS421855</name>
</gene>
<evidence type="ECO:0000313" key="2">
    <source>
        <dbReference type="EMBL" id="SVD69001.1"/>
    </source>
</evidence>
<accession>A0A382XF36</accession>
<protein>
    <recommendedName>
        <fullName evidence="1">Glycosyltransferase 2-like domain-containing protein</fullName>
    </recommendedName>
</protein>
<dbReference type="SUPFAM" id="SSF53448">
    <property type="entry name" value="Nucleotide-diphospho-sugar transferases"/>
    <property type="match status" value="1"/>
</dbReference>
<proteinExistence type="predicted"/>
<feature type="non-terminal residue" evidence="2">
    <location>
        <position position="136"/>
    </location>
</feature>
<dbReference type="PANTHER" id="PTHR22916:SF3">
    <property type="entry name" value="UDP-GLCNAC:BETAGAL BETA-1,3-N-ACETYLGLUCOSAMINYLTRANSFERASE-LIKE PROTEIN 1"/>
    <property type="match status" value="1"/>
</dbReference>
<dbReference type="EMBL" id="UINC01166833">
    <property type="protein sequence ID" value="SVD69001.1"/>
    <property type="molecule type" value="Genomic_DNA"/>
</dbReference>
<dbReference type="PANTHER" id="PTHR22916">
    <property type="entry name" value="GLYCOSYLTRANSFERASE"/>
    <property type="match status" value="1"/>
</dbReference>
<reference evidence="2" key="1">
    <citation type="submission" date="2018-05" db="EMBL/GenBank/DDBJ databases">
        <authorList>
            <person name="Lanie J.A."/>
            <person name="Ng W.-L."/>
            <person name="Kazmierczak K.M."/>
            <person name="Andrzejewski T.M."/>
            <person name="Davidsen T.M."/>
            <person name="Wayne K.J."/>
            <person name="Tettelin H."/>
            <person name="Glass J.I."/>
            <person name="Rusch D."/>
            <person name="Podicherti R."/>
            <person name="Tsui H.-C.T."/>
            <person name="Winkler M.E."/>
        </authorList>
    </citation>
    <scope>NUCLEOTIDE SEQUENCE</scope>
</reference>
<name>A0A382XF36_9ZZZZ</name>
<dbReference type="GO" id="GO:0016758">
    <property type="term" value="F:hexosyltransferase activity"/>
    <property type="evidence" value="ECO:0007669"/>
    <property type="project" value="UniProtKB-ARBA"/>
</dbReference>
<organism evidence="2">
    <name type="scientific">marine metagenome</name>
    <dbReference type="NCBI Taxonomy" id="408172"/>
    <lineage>
        <taxon>unclassified sequences</taxon>
        <taxon>metagenomes</taxon>
        <taxon>ecological metagenomes</taxon>
    </lineage>
</organism>
<sequence>MSELVIPLVTVYITNYNYFQYLKKAIESVLAQTFDDLELIIIDDGSDDGSRSIIEEYTNRKSVISVFQQNKGLNASNNVALKMARGKYIMRLDADDYLAPQALEVLVSEIERDSETAMVFPDYYLVDSNGNVLEAV</sequence>
<feature type="domain" description="Glycosyltransferase 2-like" evidence="1">
    <location>
        <begin position="10"/>
        <end position="127"/>
    </location>
</feature>
<dbReference type="Pfam" id="PF00535">
    <property type="entry name" value="Glycos_transf_2"/>
    <property type="match status" value="1"/>
</dbReference>
<dbReference type="Gene3D" id="3.90.550.10">
    <property type="entry name" value="Spore Coat Polysaccharide Biosynthesis Protein SpsA, Chain A"/>
    <property type="match status" value="1"/>
</dbReference>